<keyword evidence="12" id="KW-1185">Reference proteome</keyword>
<comment type="function">
    <text evidence="4 5 6">Catalyzes the transfer of endogenously produced octanoic acid from octanoyl-acyl-carrier-protein onto the lipoyl domains of lipoate-dependent enzymes. Lipoyl-ACP can also act as a substrate although octanoyl-ACP is likely to be the physiological substrate.</text>
</comment>
<dbReference type="CDD" id="cd16444">
    <property type="entry name" value="LipB"/>
    <property type="match status" value="1"/>
</dbReference>
<comment type="catalytic activity">
    <reaction evidence="5 6">
        <text>octanoyl-[ACP] + L-lysyl-[protein] = N(6)-octanoyl-L-lysyl-[protein] + holo-[ACP] + H(+)</text>
        <dbReference type="Rhea" id="RHEA:17665"/>
        <dbReference type="Rhea" id="RHEA-COMP:9636"/>
        <dbReference type="Rhea" id="RHEA-COMP:9685"/>
        <dbReference type="Rhea" id="RHEA-COMP:9752"/>
        <dbReference type="Rhea" id="RHEA-COMP:9928"/>
        <dbReference type="ChEBI" id="CHEBI:15378"/>
        <dbReference type="ChEBI" id="CHEBI:29969"/>
        <dbReference type="ChEBI" id="CHEBI:64479"/>
        <dbReference type="ChEBI" id="CHEBI:78463"/>
        <dbReference type="ChEBI" id="CHEBI:78809"/>
        <dbReference type="EC" id="2.3.1.181"/>
    </reaction>
</comment>
<dbReference type="PROSITE" id="PS01313">
    <property type="entry name" value="LIPB"/>
    <property type="match status" value="1"/>
</dbReference>
<feature type="binding site" evidence="5 8">
    <location>
        <begin position="68"/>
        <end position="75"/>
    </location>
    <ligand>
        <name>substrate</name>
    </ligand>
</feature>
<dbReference type="Pfam" id="PF21948">
    <property type="entry name" value="LplA-B_cat"/>
    <property type="match status" value="1"/>
</dbReference>
<dbReference type="InterPro" id="IPR045864">
    <property type="entry name" value="aa-tRNA-synth_II/BPL/LPL"/>
</dbReference>
<evidence type="ECO:0000256" key="2">
    <source>
        <dbReference type="ARBA" id="ARBA00022679"/>
    </source>
</evidence>
<reference evidence="11 12" key="1">
    <citation type="submission" date="2018-01" db="EMBL/GenBank/DDBJ databases">
        <title>Saezia sanguinis gen. nov., sp. nov., in the order Burkholderiales isolated from human blood.</title>
        <authorList>
            <person name="Medina-Pascual M.J."/>
            <person name="Valdezate S."/>
            <person name="Monzon S."/>
            <person name="Cuesta I."/>
            <person name="Carrasco G."/>
            <person name="Villalon P."/>
            <person name="Saez-Nieto J.A."/>
        </authorList>
    </citation>
    <scope>NUCLEOTIDE SEQUENCE [LARGE SCALE GENOMIC DNA]</scope>
    <source>
        <strain evidence="11 12">CNM695-12</strain>
    </source>
</reference>
<dbReference type="EC" id="2.3.1.181" evidence="5 6"/>
<evidence type="ECO:0000256" key="9">
    <source>
        <dbReference type="PIRSR" id="PIRSR016262-3"/>
    </source>
</evidence>
<evidence type="ECO:0000313" key="11">
    <source>
        <dbReference type="EMBL" id="RUS67237.1"/>
    </source>
</evidence>
<evidence type="ECO:0000256" key="4">
    <source>
        <dbReference type="ARBA" id="ARBA00024732"/>
    </source>
</evidence>
<evidence type="ECO:0000256" key="6">
    <source>
        <dbReference type="PIRNR" id="PIRNR016262"/>
    </source>
</evidence>
<keyword evidence="2 5" id="KW-0808">Transferase</keyword>
<feature type="binding site" evidence="5 8">
    <location>
        <begin position="160"/>
        <end position="162"/>
    </location>
    <ligand>
        <name>substrate</name>
    </ligand>
</feature>
<dbReference type="UniPathway" id="UPA00538">
    <property type="reaction ID" value="UER00592"/>
</dbReference>
<evidence type="ECO:0000313" key="12">
    <source>
        <dbReference type="Proteomes" id="UP000286947"/>
    </source>
</evidence>
<dbReference type="GO" id="GO:0033819">
    <property type="term" value="F:lipoyl(octanoyl) transferase activity"/>
    <property type="evidence" value="ECO:0007669"/>
    <property type="project" value="UniProtKB-EC"/>
</dbReference>
<comment type="miscellaneous">
    <text evidence="5">In the reaction, the free carboxyl group of octanoic acid is attached via an amide linkage to the epsilon-amino group of a specific lysine residue of lipoyl domains of lipoate-dependent enzymes.</text>
</comment>
<feature type="domain" description="BPL/LPL catalytic" evidence="10">
    <location>
        <begin position="29"/>
        <end position="228"/>
    </location>
</feature>
<dbReference type="Proteomes" id="UP000286947">
    <property type="component" value="Unassembled WGS sequence"/>
</dbReference>
<keyword evidence="3 5" id="KW-0012">Acyltransferase</keyword>
<gene>
    <name evidence="5 11" type="primary">lipB</name>
    <name evidence="11" type="ORF">CUZ56_01179</name>
</gene>
<dbReference type="PANTHER" id="PTHR10993:SF7">
    <property type="entry name" value="LIPOYLTRANSFERASE 2, MITOCHONDRIAL-RELATED"/>
    <property type="match status" value="1"/>
</dbReference>
<dbReference type="GO" id="GO:0005737">
    <property type="term" value="C:cytoplasm"/>
    <property type="evidence" value="ECO:0007669"/>
    <property type="project" value="UniProtKB-SubCell"/>
</dbReference>
<comment type="similarity">
    <text evidence="5 6">Belongs to the LipB family.</text>
</comment>
<dbReference type="OrthoDB" id="9787061at2"/>
<dbReference type="Gene3D" id="3.30.930.10">
    <property type="entry name" value="Bira Bifunctional Protein, Domain 2"/>
    <property type="match status" value="1"/>
</dbReference>
<dbReference type="HAMAP" id="MF_00013">
    <property type="entry name" value="LipB"/>
    <property type="match status" value="1"/>
</dbReference>
<evidence type="ECO:0000256" key="8">
    <source>
        <dbReference type="PIRSR" id="PIRSR016262-2"/>
    </source>
</evidence>
<dbReference type="SUPFAM" id="SSF55681">
    <property type="entry name" value="Class II aaRS and biotin synthetases"/>
    <property type="match status" value="1"/>
</dbReference>
<feature type="active site" description="Acyl-thioester intermediate" evidence="5 7">
    <location>
        <position position="191"/>
    </location>
</feature>
<name>A0A433SES4_9BURK</name>
<keyword evidence="5" id="KW-0963">Cytoplasm</keyword>
<evidence type="ECO:0000259" key="10">
    <source>
        <dbReference type="PROSITE" id="PS51733"/>
    </source>
</evidence>
<evidence type="ECO:0000256" key="5">
    <source>
        <dbReference type="HAMAP-Rule" id="MF_00013"/>
    </source>
</evidence>
<dbReference type="PROSITE" id="PS51733">
    <property type="entry name" value="BPL_LPL_CATALYTIC"/>
    <property type="match status" value="1"/>
</dbReference>
<organism evidence="11 12">
    <name type="scientific">Saezia sanguinis</name>
    <dbReference type="NCBI Taxonomy" id="1965230"/>
    <lineage>
        <taxon>Bacteria</taxon>
        <taxon>Pseudomonadati</taxon>
        <taxon>Pseudomonadota</taxon>
        <taxon>Betaproteobacteria</taxon>
        <taxon>Burkholderiales</taxon>
        <taxon>Saeziaceae</taxon>
        <taxon>Saezia</taxon>
    </lineage>
</organism>
<evidence type="ECO:0000256" key="1">
    <source>
        <dbReference type="ARBA" id="ARBA00004821"/>
    </source>
</evidence>
<evidence type="ECO:0000256" key="7">
    <source>
        <dbReference type="PIRSR" id="PIRSR016262-1"/>
    </source>
</evidence>
<feature type="site" description="Lowers pKa of active site Cys" evidence="5 9">
    <location>
        <position position="157"/>
    </location>
</feature>
<protein>
    <recommendedName>
        <fullName evidence="5 6">Octanoyltransferase</fullName>
        <ecNumber evidence="5 6">2.3.1.181</ecNumber>
    </recommendedName>
    <alternativeName>
        <fullName evidence="5">Lipoate-protein ligase B</fullName>
    </alternativeName>
    <alternativeName>
        <fullName evidence="5">Lipoyl/octanoyl transferase</fullName>
    </alternativeName>
    <alternativeName>
        <fullName evidence="5">Octanoyl-[acyl-carrier-protein]-protein N-octanoyltransferase</fullName>
    </alternativeName>
</protein>
<comment type="pathway">
    <text evidence="1 5 6">Protein modification; protein lipoylation via endogenous pathway; protein N(6)-(lipoyl)lysine from octanoyl-[acyl-carrier-protein]: step 1/2.</text>
</comment>
<dbReference type="InterPro" id="IPR000544">
    <property type="entry name" value="Octanoyltransferase"/>
</dbReference>
<comment type="subcellular location">
    <subcellularLocation>
        <location evidence="5">Cytoplasm</location>
    </subcellularLocation>
</comment>
<comment type="caution">
    <text evidence="11">The sequence shown here is derived from an EMBL/GenBank/DDBJ whole genome shotgun (WGS) entry which is preliminary data.</text>
</comment>
<dbReference type="NCBIfam" id="TIGR00214">
    <property type="entry name" value="lipB"/>
    <property type="match status" value="1"/>
</dbReference>
<dbReference type="EMBL" id="PQSP01000002">
    <property type="protein sequence ID" value="RUS67237.1"/>
    <property type="molecule type" value="Genomic_DNA"/>
</dbReference>
<dbReference type="AlphaFoldDB" id="A0A433SES4"/>
<dbReference type="PANTHER" id="PTHR10993">
    <property type="entry name" value="OCTANOYLTRANSFERASE"/>
    <property type="match status" value="1"/>
</dbReference>
<dbReference type="RefSeq" id="WP_126979123.1">
    <property type="nucleotide sequence ID" value="NZ_PQSP01000002.1"/>
</dbReference>
<accession>A0A433SES4</accession>
<dbReference type="InterPro" id="IPR004143">
    <property type="entry name" value="BPL_LPL_catalytic"/>
</dbReference>
<sequence length="228" mass="25317">MDFRVKTIRPAPYQETYDAMREFTAARTLETPDEIWLCEHFPVYTLGLAGKPEHVLAPHDIPVVHTNRGGQVTYHGPGQVVAYVLLDMRRRDYFIRDYVRRLEQAVIGTLADFGVNGFLVPGAPGVYVHTQAVAGQPDTLPLPAGDPKNPDFTGLAKISALGVKLSSHCTYHGIALNVKMDLQPFEWINPCGYANLKTTDLFTMGVPINEHSWEQVATRLSEQLACAL</sequence>
<dbReference type="PIRSF" id="PIRSF016262">
    <property type="entry name" value="LPLase"/>
    <property type="match status" value="1"/>
</dbReference>
<dbReference type="GO" id="GO:0009249">
    <property type="term" value="P:protein lipoylation"/>
    <property type="evidence" value="ECO:0007669"/>
    <property type="project" value="InterPro"/>
</dbReference>
<proteinExistence type="inferred from homology"/>
<dbReference type="InterPro" id="IPR020605">
    <property type="entry name" value="Octanoyltransferase_CS"/>
</dbReference>
<feature type="binding site" evidence="5 8">
    <location>
        <begin position="173"/>
        <end position="175"/>
    </location>
    <ligand>
        <name>substrate</name>
    </ligand>
</feature>
<evidence type="ECO:0000256" key="3">
    <source>
        <dbReference type="ARBA" id="ARBA00023315"/>
    </source>
</evidence>